<protein>
    <submittedName>
        <fullName evidence="1">Uncharacterized protein</fullName>
    </submittedName>
</protein>
<sequence>FPSCCECERCSVFVLAYLQSQVQGICCSYNNMDLTDVKTMCESLGIPAVDSDAPLSASLFLAVMSRININNNNTLMKVEELETRVNILEGFKGSYDEYTDSVDFRMEKMQKRLDILETDIRKKSIVIGGLSCGGRSCSETVNKFFMETFKLQLPFEKAFPLQPAGKRKHQSHPPLIKVTFRDPESKSMLYKCTHKLRDSDIYIRDDFTPEEREKRKLLSMEMKKAKDAGKDAKLKGTTLIISGTRYIIQNGKIRPIRSKAPTPSKMDTGE</sequence>
<dbReference type="Proteomes" id="UP000708208">
    <property type="component" value="Unassembled WGS sequence"/>
</dbReference>
<dbReference type="OrthoDB" id="7417618at2759"/>
<organism evidence="1 2">
    <name type="scientific">Allacma fusca</name>
    <dbReference type="NCBI Taxonomy" id="39272"/>
    <lineage>
        <taxon>Eukaryota</taxon>
        <taxon>Metazoa</taxon>
        <taxon>Ecdysozoa</taxon>
        <taxon>Arthropoda</taxon>
        <taxon>Hexapoda</taxon>
        <taxon>Collembola</taxon>
        <taxon>Symphypleona</taxon>
        <taxon>Sminthuridae</taxon>
        <taxon>Allacma</taxon>
    </lineage>
</organism>
<evidence type="ECO:0000313" key="1">
    <source>
        <dbReference type="EMBL" id="CAG7819054.1"/>
    </source>
</evidence>
<keyword evidence="2" id="KW-1185">Reference proteome</keyword>
<comment type="caution">
    <text evidence="1">The sequence shown here is derived from an EMBL/GenBank/DDBJ whole genome shotgun (WGS) entry which is preliminary data.</text>
</comment>
<evidence type="ECO:0000313" key="2">
    <source>
        <dbReference type="Proteomes" id="UP000708208"/>
    </source>
</evidence>
<dbReference type="EMBL" id="CAJVCH010437753">
    <property type="protein sequence ID" value="CAG7819054.1"/>
    <property type="molecule type" value="Genomic_DNA"/>
</dbReference>
<feature type="non-terminal residue" evidence="1">
    <location>
        <position position="1"/>
    </location>
</feature>
<reference evidence="1" key="1">
    <citation type="submission" date="2021-06" db="EMBL/GenBank/DDBJ databases">
        <authorList>
            <person name="Hodson N. C."/>
            <person name="Mongue J. A."/>
            <person name="Jaron S. K."/>
        </authorList>
    </citation>
    <scope>NUCLEOTIDE SEQUENCE</scope>
</reference>
<gene>
    <name evidence="1" type="ORF">AFUS01_LOCUS29524</name>
</gene>
<name>A0A8J2KTY0_9HEXA</name>
<dbReference type="AlphaFoldDB" id="A0A8J2KTY0"/>
<proteinExistence type="predicted"/>
<accession>A0A8J2KTY0</accession>